<dbReference type="EMBL" id="MU150401">
    <property type="protein sequence ID" value="KAF9456829.1"/>
    <property type="molecule type" value="Genomic_DNA"/>
</dbReference>
<gene>
    <name evidence="2" type="ORF">BDZ94DRAFT_313814</name>
</gene>
<accession>A0A9P5XTP1</accession>
<feature type="region of interest" description="Disordered" evidence="1">
    <location>
        <begin position="114"/>
        <end position="139"/>
    </location>
</feature>
<feature type="region of interest" description="Disordered" evidence="1">
    <location>
        <begin position="1"/>
        <end position="26"/>
    </location>
</feature>
<comment type="caution">
    <text evidence="2">The sequence shown here is derived from an EMBL/GenBank/DDBJ whole genome shotgun (WGS) entry which is preliminary data.</text>
</comment>
<proteinExistence type="predicted"/>
<dbReference type="Proteomes" id="UP000807353">
    <property type="component" value="Unassembled WGS sequence"/>
</dbReference>
<feature type="compositionally biased region" description="Basic residues" evidence="1">
    <location>
        <begin position="1"/>
        <end position="12"/>
    </location>
</feature>
<evidence type="ECO:0000313" key="2">
    <source>
        <dbReference type="EMBL" id="KAF9456829.1"/>
    </source>
</evidence>
<keyword evidence="3" id="KW-1185">Reference proteome</keyword>
<sequence>MSAHLHPSRRRTPQNESGAKPSTAIPVIKLEEENIPPLIPSKATSERVKRAEARLQALLDDEWARDVTTTQVICGGCQKALKLNKQTLYESGSWKRHRSTCPKIAEAEGRVLTKGRGGAKGRGKAQQTTQVKQEPVEPTKSALKRPFVAPPLLHSKWYDAAWEDKEMILVSAREFDMSYARAEPGPSFEASAQMDVDSQNSPSSTRFWPHT</sequence>
<name>A0A9P5XTP1_9AGAR</name>
<feature type="compositionally biased region" description="Polar residues" evidence="1">
    <location>
        <begin position="196"/>
        <end position="211"/>
    </location>
</feature>
<reference evidence="2" key="1">
    <citation type="submission" date="2020-11" db="EMBL/GenBank/DDBJ databases">
        <authorList>
            <consortium name="DOE Joint Genome Institute"/>
            <person name="Ahrendt S."/>
            <person name="Riley R."/>
            <person name="Andreopoulos W."/>
            <person name="Labutti K."/>
            <person name="Pangilinan J."/>
            <person name="Ruiz-Duenas F.J."/>
            <person name="Barrasa J.M."/>
            <person name="Sanchez-Garcia M."/>
            <person name="Camarero S."/>
            <person name="Miyauchi S."/>
            <person name="Serrano A."/>
            <person name="Linde D."/>
            <person name="Babiker R."/>
            <person name="Drula E."/>
            <person name="Ayuso-Fernandez I."/>
            <person name="Pacheco R."/>
            <person name="Padilla G."/>
            <person name="Ferreira P."/>
            <person name="Barriuso J."/>
            <person name="Kellner H."/>
            <person name="Castanera R."/>
            <person name="Alfaro M."/>
            <person name="Ramirez L."/>
            <person name="Pisabarro A.G."/>
            <person name="Kuo A."/>
            <person name="Tritt A."/>
            <person name="Lipzen A."/>
            <person name="He G."/>
            <person name="Yan M."/>
            <person name="Ng V."/>
            <person name="Cullen D."/>
            <person name="Martin F."/>
            <person name="Rosso M.-N."/>
            <person name="Henrissat B."/>
            <person name="Hibbett D."/>
            <person name="Martinez A.T."/>
            <person name="Grigoriev I.V."/>
        </authorList>
    </citation>
    <scope>NUCLEOTIDE SEQUENCE</scope>
    <source>
        <strain evidence="2">CBS 247.69</strain>
    </source>
</reference>
<evidence type="ECO:0000313" key="3">
    <source>
        <dbReference type="Proteomes" id="UP000807353"/>
    </source>
</evidence>
<organism evidence="2 3">
    <name type="scientific">Collybia nuda</name>
    <dbReference type="NCBI Taxonomy" id="64659"/>
    <lineage>
        <taxon>Eukaryota</taxon>
        <taxon>Fungi</taxon>
        <taxon>Dikarya</taxon>
        <taxon>Basidiomycota</taxon>
        <taxon>Agaricomycotina</taxon>
        <taxon>Agaricomycetes</taxon>
        <taxon>Agaricomycetidae</taxon>
        <taxon>Agaricales</taxon>
        <taxon>Tricholomatineae</taxon>
        <taxon>Clitocybaceae</taxon>
        <taxon>Collybia</taxon>
    </lineage>
</organism>
<protein>
    <submittedName>
        <fullName evidence="2">Uncharacterized protein</fullName>
    </submittedName>
</protein>
<feature type="region of interest" description="Disordered" evidence="1">
    <location>
        <begin position="183"/>
        <end position="211"/>
    </location>
</feature>
<dbReference type="AlphaFoldDB" id="A0A9P5XTP1"/>
<evidence type="ECO:0000256" key="1">
    <source>
        <dbReference type="SAM" id="MobiDB-lite"/>
    </source>
</evidence>